<evidence type="ECO:0000256" key="1">
    <source>
        <dbReference type="SAM" id="MobiDB-lite"/>
    </source>
</evidence>
<evidence type="ECO:0000313" key="3">
    <source>
        <dbReference type="Proteomes" id="UP001231189"/>
    </source>
</evidence>
<dbReference type="EMBL" id="JAUUTY010000001">
    <property type="protein sequence ID" value="KAK1695733.1"/>
    <property type="molecule type" value="Genomic_DNA"/>
</dbReference>
<dbReference type="GO" id="GO:0016787">
    <property type="term" value="F:hydrolase activity"/>
    <property type="evidence" value="ECO:0007669"/>
    <property type="project" value="TreeGrafter"/>
</dbReference>
<dbReference type="AlphaFoldDB" id="A0AAD8X3N3"/>
<evidence type="ECO:0000313" key="2">
    <source>
        <dbReference type="EMBL" id="KAK1695733.1"/>
    </source>
</evidence>
<comment type="caution">
    <text evidence="2">The sequence shown here is derived from an EMBL/GenBank/DDBJ whole genome shotgun (WGS) entry which is preliminary data.</text>
</comment>
<protein>
    <recommendedName>
        <fullName evidence="4">Strictosidine synthase</fullName>
    </recommendedName>
</protein>
<evidence type="ECO:0008006" key="4">
    <source>
        <dbReference type="Google" id="ProtNLM"/>
    </source>
</evidence>
<dbReference type="Gene3D" id="2.120.10.30">
    <property type="entry name" value="TolB, C-terminal domain"/>
    <property type="match status" value="1"/>
</dbReference>
<sequence>MLQSRAGGSIDRPTQLGPDSRARKESTDRPSSWVRASRARADADAVRPAEHIHRRCSRYHIRGDKAGTVARFTGSLPGYPDNIRYDGEGRYWIALSAGRTLEWEKTGVC</sequence>
<accession>A0AAD8X3N3</accession>
<proteinExistence type="predicted"/>
<reference evidence="2" key="1">
    <citation type="submission" date="2023-07" db="EMBL/GenBank/DDBJ databases">
        <title>A chromosome-level genome assembly of Lolium multiflorum.</title>
        <authorList>
            <person name="Chen Y."/>
            <person name="Copetti D."/>
            <person name="Kolliker R."/>
            <person name="Studer B."/>
        </authorList>
    </citation>
    <scope>NUCLEOTIDE SEQUENCE</scope>
    <source>
        <strain evidence="2">02402/16</strain>
        <tissue evidence="2">Leaf</tissue>
    </source>
</reference>
<dbReference type="GO" id="GO:0012505">
    <property type="term" value="C:endomembrane system"/>
    <property type="evidence" value="ECO:0007669"/>
    <property type="project" value="TreeGrafter"/>
</dbReference>
<dbReference type="SUPFAM" id="SSF63829">
    <property type="entry name" value="Calcium-dependent phosphotriesterase"/>
    <property type="match status" value="1"/>
</dbReference>
<dbReference type="Proteomes" id="UP001231189">
    <property type="component" value="Unassembled WGS sequence"/>
</dbReference>
<organism evidence="2 3">
    <name type="scientific">Lolium multiflorum</name>
    <name type="common">Italian ryegrass</name>
    <name type="synonym">Lolium perenne subsp. multiflorum</name>
    <dbReference type="NCBI Taxonomy" id="4521"/>
    <lineage>
        <taxon>Eukaryota</taxon>
        <taxon>Viridiplantae</taxon>
        <taxon>Streptophyta</taxon>
        <taxon>Embryophyta</taxon>
        <taxon>Tracheophyta</taxon>
        <taxon>Spermatophyta</taxon>
        <taxon>Magnoliopsida</taxon>
        <taxon>Liliopsida</taxon>
        <taxon>Poales</taxon>
        <taxon>Poaceae</taxon>
        <taxon>BOP clade</taxon>
        <taxon>Pooideae</taxon>
        <taxon>Poodae</taxon>
        <taxon>Poeae</taxon>
        <taxon>Poeae Chloroplast Group 2 (Poeae type)</taxon>
        <taxon>Loliodinae</taxon>
        <taxon>Loliinae</taxon>
        <taxon>Lolium</taxon>
    </lineage>
</organism>
<dbReference type="PANTHER" id="PTHR10426">
    <property type="entry name" value="STRICTOSIDINE SYNTHASE-RELATED"/>
    <property type="match status" value="1"/>
</dbReference>
<gene>
    <name evidence="2" type="ORF">QYE76_012430</name>
</gene>
<feature type="region of interest" description="Disordered" evidence="1">
    <location>
        <begin position="1"/>
        <end position="46"/>
    </location>
</feature>
<name>A0AAD8X3N3_LOLMU</name>
<dbReference type="InterPro" id="IPR011042">
    <property type="entry name" value="6-blade_b-propeller_TolB-like"/>
</dbReference>
<keyword evidence="3" id="KW-1185">Reference proteome</keyword>
<dbReference type="PANTHER" id="PTHR10426:SF88">
    <property type="entry name" value="ADIPOCYTE PLASMA MEMBRANE-ASSOCIATED PROTEIN HEMOMUCIN-RELATED"/>
    <property type="match status" value="1"/>
</dbReference>